<sequence>MNVFDTVLVSINEFLGPFIHSALEAYSKLLVSLHLI</sequence>
<dbReference type="EMBL" id="LR134408">
    <property type="protein sequence ID" value="VEH71981.1"/>
    <property type="molecule type" value="Genomic_DNA"/>
</dbReference>
<proteinExistence type="predicted"/>
<evidence type="ECO:0000313" key="1">
    <source>
        <dbReference type="EMBL" id="VEH71981.1"/>
    </source>
</evidence>
<keyword evidence="2" id="KW-1185">Reference proteome</keyword>
<evidence type="ECO:0000313" key="2">
    <source>
        <dbReference type="Proteomes" id="UP000280707"/>
    </source>
</evidence>
<name>A0ABY6TAX6_9CORY</name>
<gene>
    <name evidence="1" type="ORF">NCTC934_00240</name>
</gene>
<reference evidence="1 2" key="1">
    <citation type="submission" date="2018-12" db="EMBL/GenBank/DDBJ databases">
        <authorList>
            <consortium name="Pathogen Informatics"/>
        </authorList>
    </citation>
    <scope>NUCLEOTIDE SEQUENCE [LARGE SCALE GENOMIC DNA]</scope>
    <source>
        <strain evidence="1 2">NCTC934</strain>
    </source>
</reference>
<dbReference type="Proteomes" id="UP000280707">
    <property type="component" value="Chromosome"/>
</dbReference>
<accession>A0ABY6TAX6</accession>
<organism evidence="1 2">
    <name type="scientific">Corynebacterium segmentosum</name>
    <dbReference type="NCBI Taxonomy" id="43990"/>
    <lineage>
        <taxon>Bacteria</taxon>
        <taxon>Bacillati</taxon>
        <taxon>Actinomycetota</taxon>
        <taxon>Actinomycetes</taxon>
        <taxon>Mycobacteriales</taxon>
        <taxon>Corynebacteriaceae</taxon>
        <taxon>Corynebacterium</taxon>
    </lineage>
</organism>
<protein>
    <submittedName>
        <fullName evidence="1">Uncharacterized protein</fullName>
    </submittedName>
</protein>